<reference evidence="3 4" key="1">
    <citation type="submission" date="2014-11" db="EMBL/GenBank/DDBJ databases">
        <title>Draft Genome Sequences of Paenibacillus polymyxa NRRL B-30509 and Paenibacillus terrae NRRL B-30644, Strains from a Poultry Environment that Produce Tridecaptin A and Paenicidins.</title>
        <authorList>
            <person name="van Belkum M.J."/>
            <person name="Lohans C.T."/>
            <person name="Vederas J.C."/>
        </authorList>
    </citation>
    <scope>NUCLEOTIDE SEQUENCE [LARGE SCALE GENOMIC DNA]</scope>
    <source>
        <strain evidence="3 4">NRRL B-30644</strain>
    </source>
</reference>
<dbReference type="Gene3D" id="1.10.10.10">
    <property type="entry name" value="Winged helix-like DNA-binding domain superfamily/Winged helix DNA-binding domain"/>
    <property type="match status" value="1"/>
</dbReference>
<dbReference type="SUPFAM" id="SSF46785">
    <property type="entry name" value="Winged helix' DNA-binding domain"/>
    <property type="match status" value="1"/>
</dbReference>
<dbReference type="OrthoDB" id="9767131at2"/>
<evidence type="ECO:0000313" key="3">
    <source>
        <dbReference type="EMBL" id="KJD47388.1"/>
    </source>
</evidence>
<gene>
    <name evidence="3" type="ORF">QD47_00020</name>
</gene>
<proteinExistence type="predicted"/>
<dbReference type="InterPro" id="IPR051534">
    <property type="entry name" value="CBASS_pafABC_assoc_protein"/>
</dbReference>
<dbReference type="PANTHER" id="PTHR34580:SF1">
    <property type="entry name" value="PROTEIN PAFC"/>
    <property type="match status" value="1"/>
</dbReference>
<accession>A0A0D7X8R0</accession>
<feature type="domain" description="Helix-turn-helix type 11" evidence="1">
    <location>
        <begin position="5"/>
        <end position="57"/>
    </location>
</feature>
<dbReference type="Proteomes" id="UP000032534">
    <property type="component" value="Unassembled WGS sequence"/>
</dbReference>
<evidence type="ECO:0000259" key="2">
    <source>
        <dbReference type="Pfam" id="PF13280"/>
    </source>
</evidence>
<dbReference type="Pfam" id="PF08279">
    <property type="entry name" value="HTH_11"/>
    <property type="match status" value="1"/>
</dbReference>
<dbReference type="AlphaFoldDB" id="A0A0D7X8R0"/>
<dbReference type="RefSeq" id="WP_082067079.1">
    <property type="nucleotide sequence ID" value="NZ_JTHP01000001.1"/>
</dbReference>
<dbReference type="InterPro" id="IPR013196">
    <property type="entry name" value="HTH_11"/>
</dbReference>
<keyword evidence="4" id="KW-1185">Reference proteome</keyword>
<dbReference type="PATRIC" id="fig|159743.3.peg.4"/>
<dbReference type="PROSITE" id="PS52050">
    <property type="entry name" value="WYL"/>
    <property type="match status" value="1"/>
</dbReference>
<evidence type="ECO:0000259" key="1">
    <source>
        <dbReference type="Pfam" id="PF08279"/>
    </source>
</evidence>
<feature type="domain" description="WYL" evidence="2">
    <location>
        <begin position="141"/>
        <end position="208"/>
    </location>
</feature>
<name>A0A0D7X8R0_9BACL</name>
<dbReference type="InterPro" id="IPR026881">
    <property type="entry name" value="WYL_dom"/>
</dbReference>
<dbReference type="EMBL" id="JTHP01000001">
    <property type="protein sequence ID" value="KJD47388.1"/>
    <property type="molecule type" value="Genomic_DNA"/>
</dbReference>
<comment type="caution">
    <text evidence="3">The sequence shown here is derived from an EMBL/GenBank/DDBJ whole genome shotgun (WGS) entry which is preliminary data.</text>
</comment>
<sequence length="321" mass="36458">MRLHRLIAILLCIESRGRMKAKELASALETSVRSIYRDIDLLAEAGVPIVTATGPKGGIYLMEGYTANLKQLNGGDVIQLYLTGMGIYTGGPTESGLKLKNALLKLEQTMPDSYQSDIRKAKARFYFDDTPWWTERVAIPCLEVVRAAVWGSYKITIQYRRADGVCSSRHVHPYGLVVKKGDWYLIAFCEAGQEIRTFKCGRIMAVKVKPSAEFFEVPVDFSLENHWTKQETTFKELCREKEYYPVVIRTNEAQAGIVAKRLEILQSAQEGSHWLLTVNMYSYEAACRDAMDWIGRVEIVEPATLRHFVKGQISQLQKKYI</sequence>
<dbReference type="InterPro" id="IPR036388">
    <property type="entry name" value="WH-like_DNA-bd_sf"/>
</dbReference>
<organism evidence="3 4">
    <name type="scientific">Paenibacillus terrae</name>
    <dbReference type="NCBI Taxonomy" id="159743"/>
    <lineage>
        <taxon>Bacteria</taxon>
        <taxon>Bacillati</taxon>
        <taxon>Bacillota</taxon>
        <taxon>Bacilli</taxon>
        <taxon>Bacillales</taxon>
        <taxon>Paenibacillaceae</taxon>
        <taxon>Paenibacillus</taxon>
    </lineage>
</organism>
<dbReference type="PANTHER" id="PTHR34580">
    <property type="match status" value="1"/>
</dbReference>
<protein>
    <submittedName>
        <fullName evidence="3">Transcriptional regulator</fullName>
    </submittedName>
</protein>
<dbReference type="Pfam" id="PF13280">
    <property type="entry name" value="WYL"/>
    <property type="match status" value="1"/>
</dbReference>
<evidence type="ECO:0000313" key="4">
    <source>
        <dbReference type="Proteomes" id="UP000032534"/>
    </source>
</evidence>
<dbReference type="InterPro" id="IPR036390">
    <property type="entry name" value="WH_DNA-bd_sf"/>
</dbReference>